<sequence length="114" mass="12526">VHLVSKPTSGSTVGARSLHSAVLGDSGSSPSNQVYILDIRNYTWITTFDALDFNKPNPKTPSSSDIISSKIKLIIGLCVGIFCLICFAIAGFFLYKKYQRRHQIFDTPGSQEID</sequence>
<dbReference type="EMBL" id="CAJVPU010002484">
    <property type="protein sequence ID" value="CAG8501935.1"/>
    <property type="molecule type" value="Genomic_DNA"/>
</dbReference>
<organism evidence="1 2">
    <name type="scientific">Dentiscutata heterogama</name>
    <dbReference type="NCBI Taxonomy" id="1316150"/>
    <lineage>
        <taxon>Eukaryota</taxon>
        <taxon>Fungi</taxon>
        <taxon>Fungi incertae sedis</taxon>
        <taxon>Mucoromycota</taxon>
        <taxon>Glomeromycotina</taxon>
        <taxon>Glomeromycetes</taxon>
        <taxon>Diversisporales</taxon>
        <taxon>Gigasporaceae</taxon>
        <taxon>Dentiscutata</taxon>
    </lineage>
</organism>
<gene>
    <name evidence="1" type="ORF">DHETER_LOCUS3048</name>
</gene>
<evidence type="ECO:0000313" key="1">
    <source>
        <dbReference type="EMBL" id="CAG8501935.1"/>
    </source>
</evidence>
<dbReference type="Proteomes" id="UP000789702">
    <property type="component" value="Unassembled WGS sequence"/>
</dbReference>
<reference evidence="1" key="1">
    <citation type="submission" date="2021-06" db="EMBL/GenBank/DDBJ databases">
        <authorList>
            <person name="Kallberg Y."/>
            <person name="Tangrot J."/>
            <person name="Rosling A."/>
        </authorList>
    </citation>
    <scope>NUCLEOTIDE SEQUENCE</scope>
    <source>
        <strain evidence="1">IL203A</strain>
    </source>
</reference>
<name>A0ACA9L0L4_9GLOM</name>
<proteinExistence type="predicted"/>
<keyword evidence="2" id="KW-1185">Reference proteome</keyword>
<evidence type="ECO:0000313" key="2">
    <source>
        <dbReference type="Proteomes" id="UP000789702"/>
    </source>
</evidence>
<protein>
    <submittedName>
        <fullName evidence="1">1787_t:CDS:1</fullName>
    </submittedName>
</protein>
<comment type="caution">
    <text evidence="1">The sequence shown here is derived from an EMBL/GenBank/DDBJ whole genome shotgun (WGS) entry which is preliminary data.</text>
</comment>
<feature type="non-terminal residue" evidence="1">
    <location>
        <position position="1"/>
    </location>
</feature>
<accession>A0ACA9L0L4</accession>